<evidence type="ECO:0000313" key="2">
    <source>
        <dbReference type="Proteomes" id="UP000270673"/>
    </source>
</evidence>
<dbReference type="Pfam" id="PF15869">
    <property type="entry name" value="TolB_like"/>
    <property type="match status" value="1"/>
</dbReference>
<dbReference type="Proteomes" id="UP000270673">
    <property type="component" value="Chromosome"/>
</dbReference>
<reference evidence="1 2" key="1">
    <citation type="submission" date="2018-10" db="EMBL/GenBank/DDBJ databases">
        <title>Butyricimonas faecalis sp. nov., isolated from human faeces and emended description of the genus Butyricimonas.</title>
        <authorList>
            <person name="Le Roy T."/>
            <person name="Van der Smissen P."/>
            <person name="Paquot A."/>
            <person name="Delzenne N."/>
            <person name="Muccioli G."/>
            <person name="Collet J.-F."/>
            <person name="Cani P.D."/>
        </authorList>
    </citation>
    <scope>NUCLEOTIDE SEQUENCE [LARGE SCALE GENOMIC DNA]</scope>
    <source>
        <strain evidence="1 2">H184</strain>
    </source>
</reference>
<evidence type="ECO:0000313" key="1">
    <source>
        <dbReference type="EMBL" id="AZS29966.1"/>
    </source>
</evidence>
<dbReference type="RefSeq" id="WP_106480685.1">
    <property type="nucleotide sequence ID" value="NZ_CP032819.1"/>
</dbReference>
<dbReference type="KEGG" id="buy:D8S85_10695"/>
<proteinExistence type="predicted"/>
<dbReference type="EMBL" id="CP032819">
    <property type="protein sequence ID" value="AZS29966.1"/>
    <property type="molecule type" value="Genomic_DNA"/>
</dbReference>
<evidence type="ECO:0008006" key="3">
    <source>
        <dbReference type="Google" id="ProtNLM"/>
    </source>
</evidence>
<accession>A0A3Q9ISN0</accession>
<sequence>MKKLLYVLFGSILLGCSDRYMGDESMNMVKSECVKVVRLTDLAQAGLYDVSGFIKQGNKLIVGATYMKEGVARALDLESPLQEDLSLEKGNSSRRVRALSSFNSFDGKSVTALDFRTGELIENPISPLTRGTTEETIVQLPEGEQHLIAVKTDDFVISTGFYAEGRYLLYSLADGSARYCLSYPDCPEYPGLQEKTKGMLYASSVLRVRSDGQAFVCADMYSGVIDFCRLIPGGIERVKLERLSYPMTEISETPVPRVLYKRENRFGFMDIAVTSERVYALYSGKTYERDRQGAFEGNRLLEYDWEGNLVRTLDFNVALTGITYDCDEGALYGIAGNAGVSLVKLRL</sequence>
<name>A0A3Q9ISN0_9BACT</name>
<organism evidence="1 2">
    <name type="scientific">Butyricimonas faecalis</name>
    <dbReference type="NCBI Taxonomy" id="2093856"/>
    <lineage>
        <taxon>Bacteria</taxon>
        <taxon>Pseudomonadati</taxon>
        <taxon>Bacteroidota</taxon>
        <taxon>Bacteroidia</taxon>
        <taxon>Bacteroidales</taxon>
        <taxon>Odoribacteraceae</taxon>
        <taxon>Butyricimonas</taxon>
    </lineage>
</organism>
<keyword evidence="2" id="KW-1185">Reference proteome</keyword>
<dbReference type="AlphaFoldDB" id="A0A3Q9ISN0"/>
<dbReference type="OrthoDB" id="1097968at2"/>
<protein>
    <recommendedName>
        <fullName evidence="3">6-bladed beta-propeller</fullName>
    </recommendedName>
</protein>
<dbReference type="PROSITE" id="PS51257">
    <property type="entry name" value="PROKAR_LIPOPROTEIN"/>
    <property type="match status" value="1"/>
</dbReference>
<gene>
    <name evidence="1" type="ORF">D8S85_10695</name>
</gene>